<feature type="domain" description="Chromosomal replication initiator DnaA C-terminal" evidence="1">
    <location>
        <begin position="50"/>
        <end position="119"/>
    </location>
</feature>
<evidence type="ECO:0000313" key="3">
    <source>
        <dbReference type="Proteomes" id="UP000241158"/>
    </source>
</evidence>
<dbReference type="Proteomes" id="UP000241158">
    <property type="component" value="Unassembled WGS sequence"/>
</dbReference>
<dbReference type="Gene3D" id="1.10.1750.10">
    <property type="match status" value="1"/>
</dbReference>
<dbReference type="InterPro" id="IPR013159">
    <property type="entry name" value="DnaA_C"/>
</dbReference>
<dbReference type="SUPFAM" id="SSF48295">
    <property type="entry name" value="TrpR-like"/>
    <property type="match status" value="1"/>
</dbReference>
<gene>
    <name evidence="2" type="ORF">CU100_07470</name>
</gene>
<dbReference type="EMBL" id="PGGN01000001">
    <property type="protein sequence ID" value="PSH60502.1"/>
    <property type="molecule type" value="Genomic_DNA"/>
</dbReference>
<dbReference type="RefSeq" id="WP_106715819.1">
    <property type="nucleotide sequence ID" value="NZ_JACHXT010000004.1"/>
</dbReference>
<dbReference type="Pfam" id="PF08299">
    <property type="entry name" value="Bac_DnaA_C"/>
    <property type="match status" value="1"/>
</dbReference>
<evidence type="ECO:0000313" key="2">
    <source>
        <dbReference type="EMBL" id="PSH60502.1"/>
    </source>
</evidence>
<evidence type="ECO:0000259" key="1">
    <source>
        <dbReference type="SMART" id="SM00760"/>
    </source>
</evidence>
<dbReference type="GO" id="GO:0005524">
    <property type="term" value="F:ATP binding"/>
    <property type="evidence" value="ECO:0007669"/>
    <property type="project" value="InterPro"/>
</dbReference>
<proteinExistence type="predicted"/>
<name>A0A2P7B229_9HYPH</name>
<dbReference type="OrthoDB" id="8480222at2"/>
<dbReference type="InterPro" id="IPR010921">
    <property type="entry name" value="Trp_repressor/repl_initiator"/>
</dbReference>
<accession>A0A2P7B229</accession>
<dbReference type="SMART" id="SM00760">
    <property type="entry name" value="Bac_DnaA_C"/>
    <property type="match status" value="1"/>
</dbReference>
<sequence length="151" mass="17106">MSSSLPRLIRSGAEAQAIVDTLKARRRRCTRPVLVVVNEEAPADERLFRLCDGVLDILSAFFNVDGRDLRSHSRCERSVARVRQVGMYVAHVTLALTMAEVGRAFGRDRSTVNHACHLIEDMREDLEFDRIIQTIENIIRVAFVESGRLRA</sequence>
<organism evidence="2 3">
    <name type="scientific">Phyllobacterium endophyticum</name>
    <dbReference type="NCBI Taxonomy" id="1149773"/>
    <lineage>
        <taxon>Bacteria</taxon>
        <taxon>Pseudomonadati</taxon>
        <taxon>Pseudomonadota</taxon>
        <taxon>Alphaproteobacteria</taxon>
        <taxon>Hyphomicrobiales</taxon>
        <taxon>Phyllobacteriaceae</taxon>
        <taxon>Phyllobacterium</taxon>
    </lineage>
</organism>
<dbReference type="GO" id="GO:0006275">
    <property type="term" value="P:regulation of DNA replication"/>
    <property type="evidence" value="ECO:0007669"/>
    <property type="project" value="InterPro"/>
</dbReference>
<keyword evidence="3" id="KW-1185">Reference proteome</keyword>
<reference evidence="3" key="1">
    <citation type="submission" date="2017-11" db="EMBL/GenBank/DDBJ databases">
        <authorList>
            <person name="Kuznetsova I."/>
            <person name="Sazanova A."/>
            <person name="Chirak E."/>
            <person name="Safronova V."/>
            <person name="Willems A."/>
        </authorList>
    </citation>
    <scope>NUCLEOTIDE SEQUENCE [LARGE SCALE GENOMIC DNA]</scope>
    <source>
        <strain evidence="3">PEPV15</strain>
    </source>
</reference>
<dbReference type="CDD" id="cd06571">
    <property type="entry name" value="Bac_DnaA_C"/>
    <property type="match status" value="1"/>
</dbReference>
<dbReference type="GO" id="GO:0006270">
    <property type="term" value="P:DNA replication initiation"/>
    <property type="evidence" value="ECO:0007669"/>
    <property type="project" value="InterPro"/>
</dbReference>
<protein>
    <submittedName>
        <fullName evidence="2">Chromosomal replication initiator DnaA</fullName>
    </submittedName>
</protein>
<dbReference type="AlphaFoldDB" id="A0A2P7B229"/>
<comment type="caution">
    <text evidence="2">The sequence shown here is derived from an EMBL/GenBank/DDBJ whole genome shotgun (WGS) entry which is preliminary data.</text>
</comment>
<dbReference type="GO" id="GO:0043565">
    <property type="term" value="F:sequence-specific DNA binding"/>
    <property type="evidence" value="ECO:0007669"/>
    <property type="project" value="InterPro"/>
</dbReference>